<gene>
    <name evidence="3" type="ORF">FPZ45_03520</name>
</gene>
<feature type="active site" description="Proton donor/acceptor" evidence="2">
    <location>
        <position position="80"/>
    </location>
</feature>
<dbReference type="GO" id="GO:0016787">
    <property type="term" value="F:hydrolase activity"/>
    <property type="evidence" value="ECO:0007669"/>
    <property type="project" value="UniProtKB-KW"/>
</dbReference>
<keyword evidence="1" id="KW-0378">Hydrolase</keyword>
<dbReference type="InterPro" id="IPR042001">
    <property type="entry name" value="Sortase_F"/>
</dbReference>
<protein>
    <submittedName>
        <fullName evidence="3">Class F sortase</fullName>
    </submittedName>
</protein>
<dbReference type="AlphaFoldDB" id="A0A559JTY8"/>
<name>A0A559JTY8_9BACL</name>
<keyword evidence="4" id="KW-1185">Reference proteome</keyword>
<organism evidence="3 4">
    <name type="scientific">Cohnella terricola</name>
    <dbReference type="NCBI Taxonomy" id="1289167"/>
    <lineage>
        <taxon>Bacteria</taxon>
        <taxon>Bacillati</taxon>
        <taxon>Bacillota</taxon>
        <taxon>Bacilli</taxon>
        <taxon>Bacillales</taxon>
        <taxon>Paenibacillaceae</taxon>
        <taxon>Cohnella</taxon>
    </lineage>
</organism>
<accession>A0A559JTY8</accession>
<reference evidence="3 4" key="1">
    <citation type="submission" date="2019-07" db="EMBL/GenBank/DDBJ databases">
        <authorList>
            <person name="Kim J."/>
        </authorList>
    </citation>
    <scope>NUCLEOTIDE SEQUENCE [LARGE SCALE GENOMIC DNA]</scope>
    <source>
        <strain evidence="3 4">G13</strain>
    </source>
</reference>
<proteinExistence type="predicted"/>
<evidence type="ECO:0000256" key="2">
    <source>
        <dbReference type="PIRSR" id="PIRSR605754-1"/>
    </source>
</evidence>
<sequence length="171" mass="18721">MPEKLPQTTTKKRPSAVAKNVKGIVPSRLYIPSIGLHADIEPVGVLENGQMGVPNNTDKVGYLASGILPGAVGNAVMDGHVDHYKGPAIFFRLRTLKKGDEVIVKNDKGHFVSFVVESVEAYKTSEAPIPRIFGPSADPRLNLITCAGKYSRKKKEHQERLVVYTKRSVET</sequence>
<evidence type="ECO:0000313" key="4">
    <source>
        <dbReference type="Proteomes" id="UP000316330"/>
    </source>
</evidence>
<dbReference type="Pfam" id="PF04203">
    <property type="entry name" value="Sortase"/>
    <property type="match status" value="1"/>
</dbReference>
<evidence type="ECO:0000313" key="3">
    <source>
        <dbReference type="EMBL" id="TVY03343.1"/>
    </source>
</evidence>
<dbReference type="Proteomes" id="UP000316330">
    <property type="component" value="Unassembled WGS sequence"/>
</dbReference>
<evidence type="ECO:0000256" key="1">
    <source>
        <dbReference type="ARBA" id="ARBA00022801"/>
    </source>
</evidence>
<dbReference type="EMBL" id="VNJJ01000002">
    <property type="protein sequence ID" value="TVY03343.1"/>
    <property type="molecule type" value="Genomic_DNA"/>
</dbReference>
<dbReference type="CDD" id="cd05829">
    <property type="entry name" value="Sortase_F"/>
    <property type="match status" value="1"/>
</dbReference>
<dbReference type="SUPFAM" id="SSF63817">
    <property type="entry name" value="Sortase"/>
    <property type="match status" value="1"/>
</dbReference>
<feature type="active site" description="Acyl-thioester intermediate" evidence="2">
    <location>
        <position position="146"/>
    </location>
</feature>
<dbReference type="Gene3D" id="2.40.260.10">
    <property type="entry name" value="Sortase"/>
    <property type="match status" value="1"/>
</dbReference>
<dbReference type="OrthoDB" id="525039at2"/>
<dbReference type="InterPro" id="IPR023365">
    <property type="entry name" value="Sortase_dom-sf"/>
</dbReference>
<comment type="caution">
    <text evidence="3">The sequence shown here is derived from an EMBL/GenBank/DDBJ whole genome shotgun (WGS) entry which is preliminary data.</text>
</comment>
<dbReference type="InterPro" id="IPR005754">
    <property type="entry name" value="Sortase"/>
</dbReference>